<feature type="transmembrane region" description="Helical" evidence="6">
    <location>
        <begin position="510"/>
        <end position="533"/>
    </location>
</feature>
<dbReference type="Pfam" id="PF07690">
    <property type="entry name" value="MFS_1"/>
    <property type="match status" value="1"/>
</dbReference>
<dbReference type="SUPFAM" id="SSF103473">
    <property type="entry name" value="MFS general substrate transporter"/>
    <property type="match status" value="2"/>
</dbReference>
<evidence type="ECO:0000256" key="2">
    <source>
        <dbReference type="ARBA" id="ARBA00022692"/>
    </source>
</evidence>
<dbReference type="GO" id="GO:0005886">
    <property type="term" value="C:plasma membrane"/>
    <property type="evidence" value="ECO:0007669"/>
    <property type="project" value="TreeGrafter"/>
</dbReference>
<name>A0A194URD8_CYTMA</name>
<evidence type="ECO:0000256" key="3">
    <source>
        <dbReference type="ARBA" id="ARBA00022989"/>
    </source>
</evidence>
<dbReference type="PANTHER" id="PTHR23501:SF58">
    <property type="entry name" value="LOW AFFINITY HEME TRANSPORTER STR3"/>
    <property type="match status" value="1"/>
</dbReference>
<feature type="transmembrane region" description="Helical" evidence="6">
    <location>
        <begin position="478"/>
        <end position="498"/>
    </location>
</feature>
<comment type="subcellular location">
    <subcellularLocation>
        <location evidence="1">Membrane</location>
        <topology evidence="1">Multi-pass membrane protein</topology>
    </subcellularLocation>
</comment>
<dbReference type="GO" id="GO:0022857">
    <property type="term" value="F:transmembrane transporter activity"/>
    <property type="evidence" value="ECO:0007669"/>
    <property type="project" value="InterPro"/>
</dbReference>
<dbReference type="Proteomes" id="UP000078576">
    <property type="component" value="Unassembled WGS sequence"/>
</dbReference>
<sequence>MSTARADDAPVGNRTGSRSTAEPSNQANGTHEADDLPLKSTDRHAVTSDSEEPVDRDANAQQGVSKVEAFNKVLYQSGPTGKILLWLLGVSIGLTMFAYALDQGITSTIFTTMASSTFGQHSSLAAVSTASQIVRAIAKPFIGKLADITSRPTTYVVILVFYFVGFVVAASSSTFAAYTVGICFTSVGKSGLDLLSDIIVGDLTPLEWRGFFGALLSVPFVITVPVNGFIAEGFVDNWRWGLGMFAIMVPVLLCPAIFTLYAMQRRGEKMGMVTMAGSKQQRTGAAGDAGAQTGAAHWAKLLYQGLIDIDILGLILLGVSFALLLLPLTLAEDADGGWQNASIIAMLVVGFVLLIAFVLFEIYIAPKPLMTKSVRNNRAFIAAVVVFTFNQTASSVRNTYYSSYIYIIKEWTTYQWTIFLGITTMGLSLLGPFVGLIQRRTHRYKTMMVFGAVARMLGYGILINGATGSMTQDTGRLVAAQLIFCLGSFNVVGARVGSQAAVPHEDMATVIALLALWSTLGSSVGSAISSAIWTNEMLDRMYKEMIPAGADEKTIKKLYGSIKKLRSGYDFDDPIRQAAIRAYSAINGHIAIAALVLAAVPTIASLFMPNYYLGKQQNAITNTGLDGERVDVPTREEGAESDNAVQKSDKWYLKWRNAYRRDT</sequence>
<evidence type="ECO:0000313" key="8">
    <source>
        <dbReference type="Proteomes" id="UP000078576"/>
    </source>
</evidence>
<feature type="transmembrane region" description="Helical" evidence="6">
    <location>
        <begin position="242"/>
        <end position="262"/>
    </location>
</feature>
<dbReference type="STRING" id="694573.A0A194URD8"/>
<reference evidence="8" key="1">
    <citation type="submission" date="2014-12" db="EMBL/GenBank/DDBJ databases">
        <title>Genome Sequence of Valsa Canker Pathogens Uncovers a Specific Adaption of Colonization on Woody Bark.</title>
        <authorList>
            <person name="Yin Z."/>
            <person name="Liu H."/>
            <person name="Gao X."/>
            <person name="Li Z."/>
            <person name="Song N."/>
            <person name="Ke X."/>
            <person name="Dai Q."/>
            <person name="Wu Y."/>
            <person name="Sun Y."/>
            <person name="Xu J.-R."/>
            <person name="Kang Z.K."/>
            <person name="Wang L."/>
            <person name="Huang L."/>
        </authorList>
    </citation>
    <scope>NUCLEOTIDE SEQUENCE [LARGE SCALE GENOMIC DNA]</scope>
    <source>
        <strain evidence="8">SXYL134</strain>
    </source>
</reference>
<feature type="transmembrane region" description="Helical" evidence="6">
    <location>
        <begin position="154"/>
        <end position="187"/>
    </location>
</feature>
<dbReference type="OrthoDB" id="2241241at2759"/>
<feature type="transmembrane region" description="Helical" evidence="6">
    <location>
        <begin position="416"/>
        <end position="437"/>
    </location>
</feature>
<dbReference type="PANTHER" id="PTHR23501">
    <property type="entry name" value="MAJOR FACILITATOR SUPERFAMILY"/>
    <property type="match status" value="1"/>
</dbReference>
<evidence type="ECO:0000256" key="5">
    <source>
        <dbReference type="SAM" id="MobiDB-lite"/>
    </source>
</evidence>
<evidence type="ECO:0000256" key="1">
    <source>
        <dbReference type="ARBA" id="ARBA00004141"/>
    </source>
</evidence>
<feature type="transmembrane region" description="Helical" evidence="6">
    <location>
        <begin position="208"/>
        <end position="230"/>
    </location>
</feature>
<feature type="transmembrane region" description="Helical" evidence="6">
    <location>
        <begin position="590"/>
        <end position="608"/>
    </location>
</feature>
<feature type="transmembrane region" description="Helical" evidence="6">
    <location>
        <begin position="83"/>
        <end position="101"/>
    </location>
</feature>
<dbReference type="InterPro" id="IPR011701">
    <property type="entry name" value="MFS"/>
</dbReference>
<keyword evidence="8" id="KW-1185">Reference proteome</keyword>
<organism evidence="7 8">
    <name type="scientific">Cytospora mali</name>
    <name type="common">Apple Valsa canker fungus</name>
    <name type="synonym">Valsa mali</name>
    <dbReference type="NCBI Taxonomy" id="578113"/>
    <lineage>
        <taxon>Eukaryota</taxon>
        <taxon>Fungi</taxon>
        <taxon>Dikarya</taxon>
        <taxon>Ascomycota</taxon>
        <taxon>Pezizomycotina</taxon>
        <taxon>Sordariomycetes</taxon>
        <taxon>Sordariomycetidae</taxon>
        <taxon>Diaporthales</taxon>
        <taxon>Cytosporaceae</taxon>
        <taxon>Cytospora</taxon>
    </lineage>
</organism>
<evidence type="ECO:0000256" key="6">
    <source>
        <dbReference type="SAM" id="Phobius"/>
    </source>
</evidence>
<evidence type="ECO:0000313" key="7">
    <source>
        <dbReference type="EMBL" id="KUI54240.1"/>
    </source>
</evidence>
<keyword evidence="3 6" id="KW-1133">Transmembrane helix</keyword>
<gene>
    <name evidence="7" type="ORF">VP1G_01669</name>
</gene>
<feature type="compositionally biased region" description="Polar residues" evidence="5">
    <location>
        <begin position="14"/>
        <end position="29"/>
    </location>
</feature>
<proteinExistence type="predicted"/>
<dbReference type="Gene3D" id="1.20.1250.20">
    <property type="entry name" value="MFS general substrate transporter like domains"/>
    <property type="match status" value="2"/>
</dbReference>
<feature type="transmembrane region" description="Helical" evidence="6">
    <location>
        <begin position="343"/>
        <end position="365"/>
    </location>
</feature>
<feature type="transmembrane region" description="Helical" evidence="6">
    <location>
        <begin position="449"/>
        <end position="466"/>
    </location>
</feature>
<dbReference type="InterPro" id="IPR036259">
    <property type="entry name" value="MFS_trans_sf"/>
</dbReference>
<feature type="transmembrane region" description="Helical" evidence="6">
    <location>
        <begin position="377"/>
        <end position="396"/>
    </location>
</feature>
<dbReference type="AlphaFoldDB" id="A0A194URD8"/>
<feature type="compositionally biased region" description="Basic and acidic residues" evidence="5">
    <location>
        <begin position="31"/>
        <end position="46"/>
    </location>
</feature>
<accession>A0A194URD8</accession>
<dbReference type="EMBL" id="KN714672">
    <property type="protein sequence ID" value="KUI54240.1"/>
    <property type="molecule type" value="Genomic_DNA"/>
</dbReference>
<evidence type="ECO:0000256" key="4">
    <source>
        <dbReference type="ARBA" id="ARBA00023136"/>
    </source>
</evidence>
<keyword evidence="4 6" id="KW-0472">Membrane</keyword>
<protein>
    <submittedName>
        <fullName evidence="7">Siderophore iron transporter 3</fullName>
    </submittedName>
</protein>
<feature type="transmembrane region" description="Helical" evidence="6">
    <location>
        <begin position="311"/>
        <end position="331"/>
    </location>
</feature>
<keyword evidence="2 6" id="KW-0812">Transmembrane</keyword>
<feature type="region of interest" description="Disordered" evidence="5">
    <location>
        <begin position="1"/>
        <end position="61"/>
    </location>
</feature>